<dbReference type="RefSeq" id="WP_307235298.1">
    <property type="nucleotide sequence ID" value="NZ_JAUSUZ010000001.1"/>
</dbReference>
<keyword evidence="8" id="KW-1185">Reference proteome</keyword>
<evidence type="ECO:0000256" key="4">
    <source>
        <dbReference type="ARBA" id="ARBA00023163"/>
    </source>
</evidence>
<dbReference type="AlphaFoldDB" id="A0AAE3VUU4"/>
<dbReference type="InterPro" id="IPR036388">
    <property type="entry name" value="WH-like_DNA-bd_sf"/>
</dbReference>
<keyword evidence="3" id="KW-0805">Transcription regulation</keyword>
<keyword evidence="4" id="KW-0804">Transcription</keyword>
<dbReference type="SMART" id="SM01012">
    <property type="entry name" value="ANTAR"/>
    <property type="match status" value="1"/>
</dbReference>
<dbReference type="PROSITE" id="PS50921">
    <property type="entry name" value="ANTAR"/>
    <property type="match status" value="1"/>
</dbReference>
<dbReference type="GO" id="GO:0003723">
    <property type="term" value="F:RNA binding"/>
    <property type="evidence" value="ECO:0007669"/>
    <property type="project" value="InterPro"/>
</dbReference>
<protein>
    <submittedName>
        <fullName evidence="7">Transcriptional regulator with GAF, ATPase, and Fis domain</fullName>
    </submittedName>
</protein>
<dbReference type="InterPro" id="IPR012074">
    <property type="entry name" value="GAF_ANTAR"/>
</dbReference>
<dbReference type="PIRSF" id="PIRSF036625">
    <property type="entry name" value="GAF_ANTAR"/>
    <property type="match status" value="1"/>
</dbReference>
<dbReference type="GO" id="GO:0016301">
    <property type="term" value="F:kinase activity"/>
    <property type="evidence" value="ECO:0007669"/>
    <property type="project" value="UniProtKB-KW"/>
</dbReference>
<dbReference type="Gene3D" id="3.30.450.40">
    <property type="match status" value="1"/>
</dbReference>
<feature type="domain" description="ANTAR" evidence="6">
    <location>
        <begin position="183"/>
        <end position="244"/>
    </location>
</feature>
<reference evidence="7 8" key="1">
    <citation type="submission" date="2023-07" db="EMBL/GenBank/DDBJ databases">
        <title>Sequencing the genomes of 1000 actinobacteria strains.</title>
        <authorList>
            <person name="Klenk H.-P."/>
        </authorList>
    </citation>
    <scope>NUCLEOTIDE SEQUENCE [LARGE SCALE GENOMIC DNA]</scope>
    <source>
        <strain evidence="7 8">DSM 44709</strain>
    </source>
</reference>
<comment type="caution">
    <text evidence="7">The sequence shown here is derived from an EMBL/GenBank/DDBJ whole genome shotgun (WGS) entry which is preliminary data.</text>
</comment>
<feature type="region of interest" description="Disordered" evidence="5">
    <location>
        <begin position="1"/>
        <end position="26"/>
    </location>
</feature>
<organism evidence="7 8">
    <name type="scientific">Catenuloplanes indicus</name>
    <dbReference type="NCBI Taxonomy" id="137267"/>
    <lineage>
        <taxon>Bacteria</taxon>
        <taxon>Bacillati</taxon>
        <taxon>Actinomycetota</taxon>
        <taxon>Actinomycetes</taxon>
        <taxon>Micromonosporales</taxon>
        <taxon>Micromonosporaceae</taxon>
        <taxon>Catenuloplanes</taxon>
    </lineage>
</organism>
<dbReference type="InterPro" id="IPR003018">
    <property type="entry name" value="GAF"/>
</dbReference>
<dbReference type="InterPro" id="IPR029016">
    <property type="entry name" value="GAF-like_dom_sf"/>
</dbReference>
<dbReference type="Pfam" id="PF13185">
    <property type="entry name" value="GAF_2"/>
    <property type="match status" value="1"/>
</dbReference>
<evidence type="ECO:0000259" key="6">
    <source>
        <dbReference type="PROSITE" id="PS50921"/>
    </source>
</evidence>
<evidence type="ECO:0000256" key="3">
    <source>
        <dbReference type="ARBA" id="ARBA00023015"/>
    </source>
</evidence>
<keyword evidence="1" id="KW-0808">Transferase</keyword>
<keyword evidence="2" id="KW-0418">Kinase</keyword>
<evidence type="ECO:0000313" key="7">
    <source>
        <dbReference type="EMBL" id="MDQ0364136.1"/>
    </source>
</evidence>
<evidence type="ECO:0000256" key="2">
    <source>
        <dbReference type="ARBA" id="ARBA00022777"/>
    </source>
</evidence>
<dbReference type="Proteomes" id="UP001240236">
    <property type="component" value="Unassembled WGS sequence"/>
</dbReference>
<dbReference type="InterPro" id="IPR011006">
    <property type="entry name" value="CheY-like_superfamily"/>
</dbReference>
<dbReference type="SUPFAM" id="SSF55781">
    <property type="entry name" value="GAF domain-like"/>
    <property type="match status" value="1"/>
</dbReference>
<evidence type="ECO:0000256" key="1">
    <source>
        <dbReference type="ARBA" id="ARBA00022679"/>
    </source>
</evidence>
<evidence type="ECO:0000256" key="5">
    <source>
        <dbReference type="SAM" id="MobiDB-lite"/>
    </source>
</evidence>
<name>A0AAE3VUU4_9ACTN</name>
<accession>A0AAE3VUU4</accession>
<sequence>MAEQTAHGRSRGGQGQPSIDYTGRGSLNDLAAQMGEMARSLQQEDSLQDTLDGIVAAAVQTVPGADYAGLMVVYARRRIDTPSATDEVVQRVDHAQYESGEGPCLDAMYRQQTVRLSDMATEHRWPDFSRRAVDLGIRSMLSFQLYVVAGNLGALNLYSRSTKAFDDESEHIGLLFAAHAAVAMAGAQREQHLTNAISVRDVIGQAKGILMERHNVTADQAFQLLVRVSQNANVKLVDVARHLTRTGQLGDPGDG</sequence>
<gene>
    <name evidence="7" type="ORF">J2S42_000805</name>
</gene>
<dbReference type="Pfam" id="PF03861">
    <property type="entry name" value="ANTAR"/>
    <property type="match status" value="1"/>
</dbReference>
<dbReference type="EMBL" id="JAUSUZ010000001">
    <property type="protein sequence ID" value="MDQ0364136.1"/>
    <property type="molecule type" value="Genomic_DNA"/>
</dbReference>
<dbReference type="InterPro" id="IPR005561">
    <property type="entry name" value="ANTAR"/>
</dbReference>
<proteinExistence type="predicted"/>
<dbReference type="Gene3D" id="1.10.10.10">
    <property type="entry name" value="Winged helix-like DNA-binding domain superfamily/Winged helix DNA-binding domain"/>
    <property type="match status" value="1"/>
</dbReference>
<dbReference type="SUPFAM" id="SSF52172">
    <property type="entry name" value="CheY-like"/>
    <property type="match status" value="1"/>
</dbReference>
<evidence type="ECO:0000313" key="8">
    <source>
        <dbReference type="Proteomes" id="UP001240236"/>
    </source>
</evidence>